<dbReference type="HOGENOM" id="CLU_037968_0_0_1"/>
<keyword evidence="1" id="KW-0812">Transmembrane</keyword>
<keyword evidence="1" id="KW-0472">Membrane</keyword>
<dbReference type="EMBL" id="KL142381">
    <property type="protein sequence ID" value="KDR75236.1"/>
    <property type="molecule type" value="Genomic_DNA"/>
</dbReference>
<dbReference type="STRING" id="685588.A0A067SWF6"/>
<dbReference type="OrthoDB" id="3233661at2759"/>
<protein>
    <submittedName>
        <fullName evidence="2">Uncharacterized protein</fullName>
    </submittedName>
</protein>
<feature type="transmembrane region" description="Helical" evidence="1">
    <location>
        <begin position="64"/>
        <end position="85"/>
    </location>
</feature>
<sequence length="484" mass="53121">MIILDGEEGRLAKTDTYDGLTLRHPQAAHIRSSIALPDYATSEAEHWKSAAQPKAKIDPRIWKGAVYSLGVYIFLSIVIVIPILVVKSRNHSQRQILWPASTLWSVESQDLPTPLQLSPSSAMILDNAKTCNIWNLTSSWNHSAKAYFSLPPTGFIAIRSNVTYNTVTPDQITGSLSVSRNQDPTAEQVLFTVDVQFSSQEVQQKTNVCFSRTGSNRGISIFVPSNLRVVDRFDLRIGILLPRVKSTVDNFVVILPMLTQNFDDLHPYPSFDNVNIEGAVRPITCEFLQAAQISIQNLAAPIKGTFNVTDSITLDSIKGSITSDITLTHQPSRLQPTLVTINTGDSAINTTITLHSSVNPIFASDSPSYVAKVANFNGPLDLSISSRNNSTALPFQLQVRNNLAKTSISLDATYQGSFSARTKLSQVTLFATRNNRSIEYDLNSGDMATGWTGFGPRPMRNSPTRQSYVEVVSALSPVKLTFGT</sequence>
<evidence type="ECO:0000256" key="1">
    <source>
        <dbReference type="SAM" id="Phobius"/>
    </source>
</evidence>
<evidence type="ECO:0000313" key="3">
    <source>
        <dbReference type="Proteomes" id="UP000027222"/>
    </source>
</evidence>
<organism evidence="2 3">
    <name type="scientific">Galerina marginata (strain CBS 339.88)</name>
    <dbReference type="NCBI Taxonomy" id="685588"/>
    <lineage>
        <taxon>Eukaryota</taxon>
        <taxon>Fungi</taxon>
        <taxon>Dikarya</taxon>
        <taxon>Basidiomycota</taxon>
        <taxon>Agaricomycotina</taxon>
        <taxon>Agaricomycetes</taxon>
        <taxon>Agaricomycetidae</taxon>
        <taxon>Agaricales</taxon>
        <taxon>Agaricineae</taxon>
        <taxon>Strophariaceae</taxon>
        <taxon>Galerina</taxon>
    </lineage>
</organism>
<keyword evidence="1" id="KW-1133">Transmembrane helix</keyword>
<proteinExistence type="predicted"/>
<keyword evidence="3" id="KW-1185">Reference proteome</keyword>
<evidence type="ECO:0000313" key="2">
    <source>
        <dbReference type="EMBL" id="KDR75236.1"/>
    </source>
</evidence>
<accession>A0A067SWF6</accession>
<dbReference type="AlphaFoldDB" id="A0A067SWF6"/>
<reference evidence="3" key="1">
    <citation type="journal article" date="2014" name="Proc. Natl. Acad. Sci. U.S.A.">
        <title>Extensive sampling of basidiomycete genomes demonstrates inadequacy of the white-rot/brown-rot paradigm for wood decay fungi.</title>
        <authorList>
            <person name="Riley R."/>
            <person name="Salamov A.A."/>
            <person name="Brown D.W."/>
            <person name="Nagy L.G."/>
            <person name="Floudas D."/>
            <person name="Held B.W."/>
            <person name="Levasseur A."/>
            <person name="Lombard V."/>
            <person name="Morin E."/>
            <person name="Otillar R."/>
            <person name="Lindquist E.A."/>
            <person name="Sun H."/>
            <person name="LaButti K.M."/>
            <person name="Schmutz J."/>
            <person name="Jabbour D."/>
            <person name="Luo H."/>
            <person name="Baker S.E."/>
            <person name="Pisabarro A.G."/>
            <person name="Walton J.D."/>
            <person name="Blanchette R.A."/>
            <person name="Henrissat B."/>
            <person name="Martin F."/>
            <person name="Cullen D."/>
            <person name="Hibbett D.S."/>
            <person name="Grigoriev I.V."/>
        </authorList>
    </citation>
    <scope>NUCLEOTIDE SEQUENCE [LARGE SCALE GENOMIC DNA]</scope>
    <source>
        <strain evidence="3">CBS 339.88</strain>
    </source>
</reference>
<dbReference type="Proteomes" id="UP000027222">
    <property type="component" value="Unassembled WGS sequence"/>
</dbReference>
<name>A0A067SWF6_GALM3</name>
<gene>
    <name evidence="2" type="ORF">GALMADRAFT_157094</name>
</gene>